<keyword evidence="2" id="KW-0614">Plasmid</keyword>
<protein>
    <recommendedName>
        <fullName evidence="4">Nif11 domain-containing protein</fullName>
    </recommendedName>
</protein>
<dbReference type="EMBL" id="CP024309">
    <property type="protein sequence ID" value="AUX78720.1"/>
    <property type="molecule type" value="Genomic_DNA"/>
</dbReference>
<keyword evidence="1" id="KW-0812">Transmembrane</keyword>
<sequence>MPQTDVERFVNDLGGKASLLENVKPTATGLATIAAVGKSLDYNITPDEVKSYVRLANPQRVTSSKRLDAEEKFPGFAAVVVLIVVVVAVAT</sequence>
<evidence type="ECO:0008006" key="4">
    <source>
        <dbReference type="Google" id="ProtNLM"/>
    </source>
</evidence>
<evidence type="ECO:0000313" key="2">
    <source>
        <dbReference type="EMBL" id="AUX78720.1"/>
    </source>
</evidence>
<organism evidence="2 3">
    <name type="scientific">Rhizobium fredii</name>
    <name type="common">Sinorhizobium fredii</name>
    <dbReference type="NCBI Taxonomy" id="380"/>
    <lineage>
        <taxon>Bacteria</taxon>
        <taxon>Pseudomonadati</taxon>
        <taxon>Pseudomonadota</taxon>
        <taxon>Alphaproteobacteria</taxon>
        <taxon>Hyphomicrobiales</taxon>
        <taxon>Rhizobiaceae</taxon>
        <taxon>Sinorhizobium/Ensifer group</taxon>
        <taxon>Sinorhizobium</taxon>
    </lineage>
</organism>
<evidence type="ECO:0000256" key="1">
    <source>
        <dbReference type="SAM" id="Phobius"/>
    </source>
</evidence>
<keyword evidence="1" id="KW-1133">Transmembrane helix</keyword>
<keyword evidence="1" id="KW-0472">Membrane</keyword>
<dbReference type="Proteomes" id="UP000239340">
    <property type="component" value="Plasmid pSfreNXT3b"/>
</dbReference>
<geneLocation type="plasmid" evidence="3">
    <name>psfrenxt3b</name>
</geneLocation>
<evidence type="ECO:0000313" key="3">
    <source>
        <dbReference type="Proteomes" id="UP000239340"/>
    </source>
</evidence>
<reference evidence="2 3" key="1">
    <citation type="submission" date="2017-10" db="EMBL/GenBank/DDBJ databases">
        <title>Analysis of the genome sequences of Rhizobium populations associated to common bean (phaseolus vulgaris).</title>
        <authorList>
            <person name="Bustos P."/>
            <person name="Santamaria R.I."/>
            <person name="Miranda-Sanchez F."/>
            <person name="Perez-Carrascal O."/>
            <person name="Juarez S."/>
            <person name="Lozano L."/>
            <person name="Martinez-Flores I."/>
            <person name="Vinuesa P."/>
            <person name="Martinez-Romero E."/>
            <person name="Cevallos M.A."/>
            <person name="Romero D."/>
            <person name="Davila G."/>
            <person name="Gonzalez V."/>
        </authorList>
    </citation>
    <scope>NUCLEOTIDE SEQUENCE [LARGE SCALE GENOMIC DNA]</scope>
    <source>
        <strain evidence="2 3">NXT3</strain>
        <plasmid evidence="3">Plasmid psfrenxt3b</plasmid>
    </source>
</reference>
<feature type="transmembrane region" description="Helical" evidence="1">
    <location>
        <begin position="73"/>
        <end position="90"/>
    </location>
</feature>
<name>A0A2L0HB44_RHIFR</name>
<dbReference type="RefSeq" id="WP_104840390.1">
    <property type="nucleotide sequence ID" value="NZ_CP024309.1"/>
</dbReference>
<proteinExistence type="predicted"/>
<dbReference type="AlphaFoldDB" id="A0A2L0HB44"/>
<gene>
    <name evidence="2" type="ORF">NXT3_PB00058</name>
</gene>
<accession>A0A2L0HB44</accession>